<keyword evidence="1" id="KW-0472">Membrane</keyword>
<dbReference type="EMBL" id="RJQC01000005">
    <property type="protein sequence ID" value="RNM29114.1"/>
    <property type="molecule type" value="Genomic_DNA"/>
</dbReference>
<gene>
    <name evidence="2" type="ORF">EDX97_10815</name>
</gene>
<name>A0A3N0HWQ7_9FIRM</name>
<comment type="caution">
    <text evidence="2">The sequence shown here is derived from an EMBL/GenBank/DDBJ whole genome shotgun (WGS) entry which is preliminary data.</text>
</comment>
<reference evidence="2 3" key="1">
    <citation type="submission" date="2018-11" db="EMBL/GenBank/DDBJ databases">
        <title>Clostridium sp. nov., a member of the family Erysipelotrichaceae isolated from pig faeces.</title>
        <authorList>
            <person name="Chang Y.-H."/>
        </authorList>
    </citation>
    <scope>NUCLEOTIDE SEQUENCE [LARGE SCALE GENOMIC DNA]</scope>
    <source>
        <strain evidence="2 3">YH-panp20</strain>
    </source>
</reference>
<proteinExistence type="predicted"/>
<protein>
    <submittedName>
        <fullName evidence="2">Uncharacterized protein</fullName>
    </submittedName>
</protein>
<dbReference type="AlphaFoldDB" id="A0A3N0HWQ7"/>
<keyword evidence="1" id="KW-0812">Transmembrane</keyword>
<evidence type="ECO:0000313" key="3">
    <source>
        <dbReference type="Proteomes" id="UP000276568"/>
    </source>
</evidence>
<evidence type="ECO:0000256" key="1">
    <source>
        <dbReference type="SAM" id="Phobius"/>
    </source>
</evidence>
<keyword evidence="1" id="KW-1133">Transmembrane helix</keyword>
<evidence type="ECO:0000313" key="2">
    <source>
        <dbReference type="EMBL" id="RNM29114.1"/>
    </source>
</evidence>
<dbReference type="Proteomes" id="UP000276568">
    <property type="component" value="Unassembled WGS sequence"/>
</dbReference>
<feature type="transmembrane region" description="Helical" evidence="1">
    <location>
        <begin position="28"/>
        <end position="57"/>
    </location>
</feature>
<organism evidence="2 3">
    <name type="scientific">Absicoccus porci</name>
    <dbReference type="NCBI Taxonomy" id="2486576"/>
    <lineage>
        <taxon>Bacteria</taxon>
        <taxon>Bacillati</taxon>
        <taxon>Bacillota</taxon>
        <taxon>Erysipelotrichia</taxon>
        <taxon>Erysipelotrichales</taxon>
        <taxon>Erysipelotrichaceae</taxon>
        <taxon>Absicoccus</taxon>
    </lineage>
</organism>
<accession>A0A3N0HWQ7</accession>
<sequence length="62" mass="7284">MLTALFILVIACILAGLAIFLVSLPFLIIFSIVFALLGLFFHYWWVWIILIVVWILFRKEQD</sequence>
<keyword evidence="3" id="KW-1185">Reference proteome</keyword>